<dbReference type="PANTHER" id="PTHR12745:SF6">
    <property type="entry name" value="PROTEIN ST7 HOMOLOG"/>
    <property type="match status" value="1"/>
</dbReference>
<dbReference type="InterPro" id="IPR019734">
    <property type="entry name" value="TPR_rpt"/>
</dbReference>
<evidence type="ECO:0000256" key="3">
    <source>
        <dbReference type="ARBA" id="ARBA00022989"/>
    </source>
</evidence>
<dbReference type="PANTHER" id="PTHR12745">
    <property type="entry name" value="SUPPRESSION OF TUMORIGENICITY 7"/>
    <property type="match status" value="1"/>
</dbReference>
<dbReference type="RefSeq" id="WP_044038027.1">
    <property type="nucleotide sequence ID" value="NZ_HG917868.1"/>
</dbReference>
<dbReference type="GO" id="GO:0016020">
    <property type="term" value="C:membrane"/>
    <property type="evidence" value="ECO:0007669"/>
    <property type="project" value="UniProtKB-SubCell"/>
</dbReference>
<dbReference type="KEGG" id="clt:CM240_1564"/>
<dbReference type="AlphaFoldDB" id="W6S338"/>
<dbReference type="InterPro" id="IPR045651">
    <property type="entry name" value="DUF6398"/>
</dbReference>
<dbReference type="SUPFAM" id="SSF48452">
    <property type="entry name" value="TPR-like"/>
    <property type="match status" value="1"/>
</dbReference>
<keyword evidence="2" id="KW-0812">Transmembrane</keyword>
<feature type="domain" description="DUF6398" evidence="6">
    <location>
        <begin position="15"/>
        <end position="117"/>
    </location>
</feature>
<dbReference type="STRING" id="1216932.CM240_1564"/>
<dbReference type="Gene3D" id="1.25.40.10">
    <property type="entry name" value="Tetratricopeptide repeat domain"/>
    <property type="match status" value="1"/>
</dbReference>
<dbReference type="Pfam" id="PF19935">
    <property type="entry name" value="DUF6398"/>
    <property type="match status" value="1"/>
</dbReference>
<name>W6S338_9CLOT</name>
<evidence type="ECO:0000313" key="7">
    <source>
        <dbReference type="EMBL" id="CDM68722.1"/>
    </source>
</evidence>
<evidence type="ECO:0000256" key="2">
    <source>
        <dbReference type="ARBA" id="ARBA00022692"/>
    </source>
</evidence>
<dbReference type="EMBL" id="HG917868">
    <property type="protein sequence ID" value="CDM68722.1"/>
    <property type="molecule type" value="Genomic_DNA"/>
</dbReference>
<keyword evidence="4" id="KW-0472">Membrane</keyword>
<dbReference type="Pfam" id="PF04184">
    <property type="entry name" value="ST7"/>
    <property type="match status" value="1"/>
</dbReference>
<organism evidence="7 8">
    <name type="scientific">Clostridium bornimense</name>
    <dbReference type="NCBI Taxonomy" id="1216932"/>
    <lineage>
        <taxon>Bacteria</taxon>
        <taxon>Bacillati</taxon>
        <taxon>Bacillota</taxon>
        <taxon>Clostridia</taxon>
        <taxon>Eubacteriales</taxon>
        <taxon>Clostridiaceae</taxon>
        <taxon>Clostridium</taxon>
    </lineage>
</organism>
<keyword evidence="5" id="KW-0802">TPR repeat</keyword>
<feature type="repeat" description="TPR" evidence="5">
    <location>
        <begin position="214"/>
        <end position="247"/>
    </location>
</feature>
<evidence type="ECO:0000256" key="5">
    <source>
        <dbReference type="PROSITE-ProRule" id="PRU00339"/>
    </source>
</evidence>
<accession>W6S338</accession>
<reference evidence="7 8" key="1">
    <citation type="submission" date="2013-11" db="EMBL/GenBank/DDBJ databases">
        <title>Complete genome sequence of Clostridum sp. M2/40.</title>
        <authorList>
            <person name="Wibberg D."/>
            <person name="Puehler A."/>
            <person name="Schlueter A."/>
        </authorList>
    </citation>
    <scope>NUCLEOTIDE SEQUENCE [LARGE SCALE GENOMIC DNA]</scope>
    <source>
        <strain evidence="8">M2/40</strain>
    </source>
</reference>
<evidence type="ECO:0000313" key="8">
    <source>
        <dbReference type="Proteomes" id="UP000019426"/>
    </source>
</evidence>
<protein>
    <recommendedName>
        <fullName evidence="6">DUF6398 domain-containing protein</fullName>
    </recommendedName>
</protein>
<evidence type="ECO:0000259" key="6">
    <source>
        <dbReference type="Pfam" id="PF19935"/>
    </source>
</evidence>
<dbReference type="OrthoDB" id="6399948at2"/>
<dbReference type="Proteomes" id="UP000019426">
    <property type="component" value="Chromosome M2/40_rep1"/>
</dbReference>
<dbReference type="PROSITE" id="PS50005">
    <property type="entry name" value="TPR"/>
    <property type="match status" value="1"/>
</dbReference>
<evidence type="ECO:0000256" key="4">
    <source>
        <dbReference type="ARBA" id="ARBA00023136"/>
    </source>
</evidence>
<gene>
    <name evidence="7" type="ORF">CM240_1564</name>
</gene>
<comment type="subcellular location">
    <subcellularLocation>
        <location evidence="1">Membrane</location>
        <topology evidence="1">Multi-pass membrane protein</topology>
    </subcellularLocation>
</comment>
<evidence type="ECO:0000256" key="1">
    <source>
        <dbReference type="ARBA" id="ARBA00004141"/>
    </source>
</evidence>
<dbReference type="InterPro" id="IPR011990">
    <property type="entry name" value="TPR-like_helical_dom_sf"/>
</dbReference>
<dbReference type="InterPro" id="IPR007311">
    <property type="entry name" value="ST7"/>
</dbReference>
<dbReference type="PATRIC" id="fig|1216932.3.peg.1556"/>
<keyword evidence="3" id="KW-1133">Transmembrane helix</keyword>
<keyword evidence="8" id="KW-1185">Reference proteome</keyword>
<proteinExistence type="predicted"/>
<dbReference type="HOGENOM" id="CLU_684586_0_0_9"/>
<dbReference type="eggNOG" id="COG0457">
    <property type="taxonomic scope" value="Bacteria"/>
</dbReference>
<sequence>MNKVMDDNLLKRYEEVKGLIEGYCKTNLSEEFAGLCIRAIDKVIETNEKGFSKGRLEGWACGAVHALAGVNFYFEKFSKINVKASDLYKSFNISSSTALSRSKEIRDGIIGADIKDWVTEENRSTLKEIAYNIAREAIYIENYEERINEAYFALSLYDRCVDAMLIIADEEIMDLNKKKEAYKLALDAGYDEIKEDFESFRGNFWSIKETQPYMLAKFSYGDLLWALGEKEEAIKEYTEMIELNSSDSQGIRYILINWLLEMNKDEEVEKLLATYSDDATAIFKYARALLSYKYGDLDKAKDELKEAVKVNSFIPPYLLGYKSMPKSLPDYCEAGDEKEAIMYCWYSLSAWRSILGSLQWLRKNYR</sequence>